<accession>A0ABV7GK51</accession>
<dbReference type="CDD" id="cd07185">
    <property type="entry name" value="OmpA_C-like"/>
    <property type="match status" value="1"/>
</dbReference>
<dbReference type="SUPFAM" id="SSF103088">
    <property type="entry name" value="OmpA-like"/>
    <property type="match status" value="1"/>
</dbReference>
<proteinExistence type="predicted"/>
<keyword evidence="6" id="KW-1185">Reference proteome</keyword>
<gene>
    <name evidence="5" type="ORF">ACFOGP_03545</name>
</gene>
<dbReference type="Gene3D" id="3.40.190.10">
    <property type="entry name" value="Periplasmic binding protein-like II"/>
    <property type="match status" value="2"/>
</dbReference>
<dbReference type="InterPro" id="IPR036737">
    <property type="entry name" value="OmpA-like_sf"/>
</dbReference>
<feature type="chain" id="PRO_5046476990" evidence="3">
    <location>
        <begin position="24"/>
        <end position="521"/>
    </location>
</feature>
<evidence type="ECO:0000259" key="4">
    <source>
        <dbReference type="PROSITE" id="PS51123"/>
    </source>
</evidence>
<feature type="signal peptide" evidence="3">
    <location>
        <begin position="1"/>
        <end position="23"/>
    </location>
</feature>
<sequence length="521" mass="56088">MSYRRAAVLAALFLWSLGGAARADDVTLTSRDGSVEVTGDLLGYDGEFYRVDTVYGVLTLDGSGVVCEGPGCPDLTAFVARFTFSGARTMGEVLMPSLVEAFAARSGYGVERRIVDDTHFDYVLTDLGTGALAAEIGFRVTSTEEGFADLLANETDLVLSTRPANETEITLAQEAGLGDLSDPRRSRILALDAMAVIVSADNPMKGLTLDQIARIFAGELTNWSALGGPDAPIFVHMRGERSGLSQAFADRLLTPRDLSPAAATIRHTDNAALADAVAGDPLAIGVAPYSQTGNAQVLELYGKCGMVSVLDDLTVKTEDYPLTLPLFLYTPVRRMPLLTREFLAFVRSPAAQLVVARSGFVDLRLYNVPVAEQGLRLVNAIAEAGDEVPLEELQRLVMAMDGTERLTLGFRFEPGGAQLDPQSRSNVEILAQQIESGAFDDRPLIFVGFSDSEGPADGNVRLATRRAEGVRDAVLKAAPTADRDRLTISVEGFGEAMPMACDDEEWGRQVNRRVEVWTAQR</sequence>
<evidence type="ECO:0000313" key="6">
    <source>
        <dbReference type="Proteomes" id="UP001595632"/>
    </source>
</evidence>
<evidence type="ECO:0000256" key="3">
    <source>
        <dbReference type="SAM" id="SignalP"/>
    </source>
</evidence>
<dbReference type="InterPro" id="IPR006665">
    <property type="entry name" value="OmpA-like"/>
</dbReference>
<dbReference type="Pfam" id="PF00691">
    <property type="entry name" value="OmpA"/>
    <property type="match status" value="1"/>
</dbReference>
<feature type="domain" description="OmpA-like" evidence="4">
    <location>
        <begin position="399"/>
        <end position="521"/>
    </location>
</feature>
<name>A0ABV7GK51_9RHOB</name>
<dbReference type="PROSITE" id="PS51123">
    <property type="entry name" value="OMPA_2"/>
    <property type="match status" value="1"/>
</dbReference>
<dbReference type="EMBL" id="JBHRTB010000010">
    <property type="protein sequence ID" value="MFC3141765.1"/>
    <property type="molecule type" value="Genomic_DNA"/>
</dbReference>
<keyword evidence="1 3" id="KW-0732">Signal</keyword>
<protein>
    <submittedName>
        <fullName evidence="5">Phosphate ABC transporter substrate-binding/OmpA family protein</fullName>
    </submittedName>
</protein>
<dbReference type="Gene3D" id="3.30.1330.60">
    <property type="entry name" value="OmpA-like domain"/>
    <property type="match status" value="1"/>
</dbReference>
<evidence type="ECO:0000313" key="5">
    <source>
        <dbReference type="EMBL" id="MFC3141765.1"/>
    </source>
</evidence>
<dbReference type="InterPro" id="IPR050811">
    <property type="entry name" value="Phosphate_ABC_transporter"/>
</dbReference>
<comment type="caution">
    <text evidence="5">The sequence shown here is derived from an EMBL/GenBank/DDBJ whole genome shotgun (WGS) entry which is preliminary data.</text>
</comment>
<dbReference type="Pfam" id="PF12849">
    <property type="entry name" value="PBP_like_2"/>
    <property type="match status" value="1"/>
</dbReference>
<dbReference type="InterPro" id="IPR024370">
    <property type="entry name" value="PBP_domain"/>
</dbReference>
<dbReference type="PANTHER" id="PTHR30570">
    <property type="entry name" value="PERIPLASMIC PHOSPHATE BINDING COMPONENT OF PHOSPHATE ABC TRANSPORTER"/>
    <property type="match status" value="1"/>
</dbReference>
<reference evidence="6" key="1">
    <citation type="journal article" date="2019" name="Int. J. Syst. Evol. Microbiol.">
        <title>The Global Catalogue of Microorganisms (GCM) 10K type strain sequencing project: providing services to taxonomists for standard genome sequencing and annotation.</title>
        <authorList>
            <consortium name="The Broad Institute Genomics Platform"/>
            <consortium name="The Broad Institute Genome Sequencing Center for Infectious Disease"/>
            <person name="Wu L."/>
            <person name="Ma J."/>
        </authorList>
    </citation>
    <scope>NUCLEOTIDE SEQUENCE [LARGE SCALE GENOMIC DNA]</scope>
    <source>
        <strain evidence="6">KCTC 52366</strain>
    </source>
</reference>
<evidence type="ECO:0000256" key="2">
    <source>
        <dbReference type="PROSITE-ProRule" id="PRU00473"/>
    </source>
</evidence>
<keyword evidence="2" id="KW-0472">Membrane</keyword>
<dbReference type="Proteomes" id="UP001595632">
    <property type="component" value="Unassembled WGS sequence"/>
</dbReference>
<organism evidence="5 6">
    <name type="scientific">Psychromarinibacter halotolerans</name>
    <dbReference type="NCBI Taxonomy" id="1775175"/>
    <lineage>
        <taxon>Bacteria</taxon>
        <taxon>Pseudomonadati</taxon>
        <taxon>Pseudomonadota</taxon>
        <taxon>Alphaproteobacteria</taxon>
        <taxon>Rhodobacterales</taxon>
        <taxon>Paracoccaceae</taxon>
        <taxon>Psychromarinibacter</taxon>
    </lineage>
</organism>
<dbReference type="RefSeq" id="WP_275631984.1">
    <property type="nucleotide sequence ID" value="NZ_JARGYD010000002.1"/>
</dbReference>
<evidence type="ECO:0000256" key="1">
    <source>
        <dbReference type="ARBA" id="ARBA00022729"/>
    </source>
</evidence>
<dbReference type="PANTHER" id="PTHR30570:SF1">
    <property type="entry name" value="PHOSPHATE-BINDING PROTEIN PSTS"/>
    <property type="match status" value="1"/>
</dbReference>
<dbReference type="SUPFAM" id="SSF53850">
    <property type="entry name" value="Periplasmic binding protein-like II"/>
    <property type="match status" value="1"/>
</dbReference>